<dbReference type="OrthoDB" id="9790784at2"/>
<evidence type="ECO:0000259" key="7">
    <source>
        <dbReference type="Pfam" id="PF00082"/>
    </source>
</evidence>
<evidence type="ECO:0000256" key="4">
    <source>
        <dbReference type="ARBA" id="ARBA00022825"/>
    </source>
</evidence>
<dbReference type="GO" id="GO:0004252">
    <property type="term" value="F:serine-type endopeptidase activity"/>
    <property type="evidence" value="ECO:0007669"/>
    <property type="project" value="UniProtKB-UniRule"/>
</dbReference>
<dbReference type="HOGENOM" id="CLU_011263_15_6_0"/>
<reference evidence="8 9" key="2">
    <citation type="journal article" date="2011" name="Stand. Genomic Sci.">
        <title>Complete genome sequence of Truepera radiovictrix type strain (RQ-24).</title>
        <authorList>
            <person name="Ivanova N."/>
            <person name="Rohde C."/>
            <person name="Munk C."/>
            <person name="Nolan M."/>
            <person name="Lucas S."/>
            <person name="Del Rio T.G."/>
            <person name="Tice H."/>
            <person name="Deshpande S."/>
            <person name="Cheng J.F."/>
            <person name="Tapia R."/>
            <person name="Han C."/>
            <person name="Goodwin L."/>
            <person name="Pitluck S."/>
            <person name="Liolios K."/>
            <person name="Mavromatis K."/>
            <person name="Mikhailova N."/>
            <person name="Pati A."/>
            <person name="Chen A."/>
            <person name="Palaniappan K."/>
            <person name="Land M."/>
            <person name="Hauser L."/>
            <person name="Chang Y.J."/>
            <person name="Jeffries C.D."/>
            <person name="Brambilla E."/>
            <person name="Rohde M."/>
            <person name="Goker M."/>
            <person name="Tindall B.J."/>
            <person name="Woyke T."/>
            <person name="Bristow J."/>
            <person name="Eisen J.A."/>
            <person name="Markowitz V."/>
            <person name="Hugenholtz P."/>
            <person name="Kyrpides N.C."/>
            <person name="Klenk H.P."/>
            <person name="Lapidus A."/>
        </authorList>
    </citation>
    <scope>NUCLEOTIDE SEQUENCE [LARGE SCALE GENOMIC DNA]</scope>
    <source>
        <strain evidence="9">DSM 17093 / CIP 108686 / LMG 22925 / RQ-24</strain>
    </source>
</reference>
<sequence>MMRRPLALASLCLLLGACNLLPPPTSPLSDKCFDETERTLAPAAQLARGAPDAAFVPGRLLVRYRDGDQGDLGRAPIGRGLGQPPLTAQARLQGLARDVQRDYGLQPLAGAGAPQVGVPDLVAVPEGADVLELAERLSADPRVAYAEPDYYLYPLGLTSAALPNDPLLHEQWHLLDFGLPQAWALETGKSDIVLAVLDSGVDLAHEDLAGRILPGCDVYNEDNDPSPGSPAQLGANQRHGTHVAGIALASGDNGVGVAGVAYTGVRLLPVKVFDDSGRDTQRTATSVVARAIRWSAGLSVEGMNRNPNPAHIINLSLGGRGTVQTLNDAVADARRAGTLVIAASGNSESDDAIYAPANAPGAIAVGSVDQSGRRSYFSNYSRAGRSVDLMAPGGMGNNACGAIFSTLSPAYEGATESAYGCEQGTSMAAPFVAGVAALVWSQNPELSRAEVEARLLSSTLFTDEMNPAEYGAGILCADRALGADTLCGK</sequence>
<evidence type="ECO:0000256" key="1">
    <source>
        <dbReference type="ARBA" id="ARBA00011073"/>
    </source>
</evidence>
<keyword evidence="6" id="KW-0732">Signal</keyword>
<dbReference type="InterPro" id="IPR015500">
    <property type="entry name" value="Peptidase_S8_subtilisin-rel"/>
</dbReference>
<dbReference type="EMBL" id="CP002049">
    <property type="protein sequence ID" value="ADI15282.1"/>
    <property type="molecule type" value="Genomic_DNA"/>
</dbReference>
<dbReference type="STRING" id="649638.Trad_2169"/>
<evidence type="ECO:0000256" key="3">
    <source>
        <dbReference type="ARBA" id="ARBA00022801"/>
    </source>
</evidence>
<keyword evidence="3 5" id="KW-0378">Hydrolase</keyword>
<organism evidence="8 9">
    <name type="scientific">Truepera radiovictrix (strain DSM 17093 / CIP 108686 / LMG 22925 / RQ-24)</name>
    <dbReference type="NCBI Taxonomy" id="649638"/>
    <lineage>
        <taxon>Bacteria</taxon>
        <taxon>Thermotogati</taxon>
        <taxon>Deinococcota</taxon>
        <taxon>Deinococci</taxon>
        <taxon>Trueperales</taxon>
        <taxon>Trueperaceae</taxon>
        <taxon>Truepera</taxon>
    </lineage>
</organism>
<dbReference type="KEGG" id="tra:Trad_2169"/>
<dbReference type="PROSITE" id="PS51892">
    <property type="entry name" value="SUBTILASE"/>
    <property type="match status" value="1"/>
</dbReference>
<dbReference type="PANTHER" id="PTHR43806">
    <property type="entry name" value="PEPTIDASE S8"/>
    <property type="match status" value="1"/>
</dbReference>
<evidence type="ECO:0000256" key="5">
    <source>
        <dbReference type="PROSITE-ProRule" id="PRU01240"/>
    </source>
</evidence>
<feature type="active site" description="Charge relay system" evidence="5">
    <location>
        <position position="198"/>
    </location>
</feature>
<feature type="active site" description="Charge relay system" evidence="5">
    <location>
        <position position="426"/>
    </location>
</feature>
<dbReference type="PROSITE" id="PS00138">
    <property type="entry name" value="SUBTILASE_SER"/>
    <property type="match status" value="1"/>
</dbReference>
<dbReference type="RefSeq" id="WP_013178646.1">
    <property type="nucleotide sequence ID" value="NC_014221.1"/>
</dbReference>
<keyword evidence="9" id="KW-1185">Reference proteome</keyword>
<comment type="similarity">
    <text evidence="1 5">Belongs to the peptidase S8 family.</text>
</comment>
<dbReference type="PRINTS" id="PR00723">
    <property type="entry name" value="SUBTILISIN"/>
</dbReference>
<feature type="domain" description="Peptidase S8/S53" evidence="7">
    <location>
        <begin position="190"/>
        <end position="473"/>
    </location>
</feature>
<name>D7CRV4_TRURR</name>
<keyword evidence="4 5" id="KW-0720">Serine protease</keyword>
<dbReference type="MEROPS" id="S08.143"/>
<dbReference type="PROSITE" id="PS51257">
    <property type="entry name" value="PROKAR_LIPOPROTEIN"/>
    <property type="match status" value="1"/>
</dbReference>
<evidence type="ECO:0000256" key="2">
    <source>
        <dbReference type="ARBA" id="ARBA00022670"/>
    </source>
</evidence>
<dbReference type="eggNOG" id="COG1404">
    <property type="taxonomic scope" value="Bacteria"/>
</dbReference>
<accession>D7CRV4</accession>
<dbReference type="InterPro" id="IPR023828">
    <property type="entry name" value="Peptidase_S8_Ser-AS"/>
</dbReference>
<dbReference type="AlphaFoldDB" id="D7CRV4"/>
<gene>
    <name evidence="8" type="ordered locus">Trad_2169</name>
</gene>
<evidence type="ECO:0000256" key="6">
    <source>
        <dbReference type="SAM" id="SignalP"/>
    </source>
</evidence>
<dbReference type="Pfam" id="PF00082">
    <property type="entry name" value="Peptidase_S8"/>
    <property type="match status" value="1"/>
</dbReference>
<keyword evidence="2 5" id="KW-0645">Protease</keyword>
<dbReference type="PROSITE" id="PS00137">
    <property type="entry name" value="SUBTILASE_HIS"/>
    <property type="match status" value="1"/>
</dbReference>
<dbReference type="SUPFAM" id="SSF52743">
    <property type="entry name" value="Subtilisin-like"/>
    <property type="match status" value="1"/>
</dbReference>
<dbReference type="InterPro" id="IPR022398">
    <property type="entry name" value="Peptidase_S8_His-AS"/>
</dbReference>
<feature type="chain" id="PRO_5003094548" evidence="6">
    <location>
        <begin position="23"/>
        <end position="489"/>
    </location>
</feature>
<protein>
    <submittedName>
        <fullName evidence="8">Peptidase S8 and S53 subtilisin kexin sedolisin</fullName>
    </submittedName>
</protein>
<reference evidence="9" key="1">
    <citation type="submission" date="2010-05" db="EMBL/GenBank/DDBJ databases">
        <title>The complete genome of Truepera radiovictris DSM 17093.</title>
        <authorList>
            <consortium name="US DOE Joint Genome Institute (JGI-PGF)"/>
            <person name="Lucas S."/>
            <person name="Copeland A."/>
            <person name="Lapidus A."/>
            <person name="Glavina del Rio T."/>
            <person name="Dalin E."/>
            <person name="Tice H."/>
            <person name="Bruce D."/>
            <person name="Goodwin L."/>
            <person name="Pitluck S."/>
            <person name="Kyrpides N."/>
            <person name="Mavromatis K."/>
            <person name="Ovchinnikova G."/>
            <person name="Munk A.C."/>
            <person name="Detter J.C."/>
            <person name="Han C."/>
            <person name="Tapia R."/>
            <person name="Land M."/>
            <person name="Hauser L."/>
            <person name="Markowitz V."/>
            <person name="Cheng J.-F."/>
            <person name="Hugenholtz P."/>
            <person name="Woyke T."/>
            <person name="Wu D."/>
            <person name="Tindall B."/>
            <person name="Pomrenke H.G."/>
            <person name="Brambilla E."/>
            <person name="Klenk H.-P."/>
            <person name="Eisen J.A."/>
        </authorList>
    </citation>
    <scope>NUCLEOTIDE SEQUENCE [LARGE SCALE GENOMIC DNA]</scope>
    <source>
        <strain evidence="9">DSM 17093 / CIP 108686 / LMG 22925 / RQ-24</strain>
    </source>
</reference>
<feature type="signal peptide" evidence="6">
    <location>
        <begin position="1"/>
        <end position="22"/>
    </location>
</feature>
<dbReference type="Proteomes" id="UP000000379">
    <property type="component" value="Chromosome"/>
</dbReference>
<proteinExistence type="inferred from homology"/>
<dbReference type="InterPro" id="IPR000209">
    <property type="entry name" value="Peptidase_S8/S53_dom"/>
</dbReference>
<dbReference type="InterPro" id="IPR036852">
    <property type="entry name" value="Peptidase_S8/S53_dom_sf"/>
</dbReference>
<dbReference type="GO" id="GO:0006508">
    <property type="term" value="P:proteolysis"/>
    <property type="evidence" value="ECO:0007669"/>
    <property type="project" value="UniProtKB-KW"/>
</dbReference>
<feature type="active site" description="Charge relay system" evidence="5">
    <location>
        <position position="239"/>
    </location>
</feature>
<dbReference type="InterPro" id="IPR050131">
    <property type="entry name" value="Peptidase_S8_subtilisin-like"/>
</dbReference>
<evidence type="ECO:0000313" key="8">
    <source>
        <dbReference type="EMBL" id="ADI15282.1"/>
    </source>
</evidence>
<evidence type="ECO:0000313" key="9">
    <source>
        <dbReference type="Proteomes" id="UP000000379"/>
    </source>
</evidence>
<dbReference type="Gene3D" id="3.40.50.200">
    <property type="entry name" value="Peptidase S8/S53 domain"/>
    <property type="match status" value="1"/>
</dbReference>
<dbReference type="PANTHER" id="PTHR43806:SF11">
    <property type="entry name" value="CEREVISIN-RELATED"/>
    <property type="match status" value="1"/>
</dbReference>